<dbReference type="Proteomes" id="UP001432322">
    <property type="component" value="Unassembled WGS sequence"/>
</dbReference>
<keyword evidence="2" id="KW-1185">Reference proteome</keyword>
<evidence type="ECO:0000313" key="2">
    <source>
        <dbReference type="Proteomes" id="UP001432322"/>
    </source>
</evidence>
<dbReference type="AlphaFoldDB" id="A0AAV5WHZ0"/>
<feature type="non-terminal residue" evidence="1">
    <location>
        <position position="134"/>
    </location>
</feature>
<accession>A0AAV5WHZ0</accession>
<sequence>EINERQHQRRSGAEAGSVAAAAGAATSGAANAAATVWGHAAATTAVLPRRLRTGRGNRRRRLPDVWRGLGAAASVPGFRHARNGSVLGWILWQWTDCALRTGIVPSYRIPSPHRCRYSTIDRLRYGRWLLLPWE</sequence>
<feature type="non-terminal residue" evidence="1">
    <location>
        <position position="1"/>
    </location>
</feature>
<protein>
    <submittedName>
        <fullName evidence="1">Uncharacterized protein</fullName>
    </submittedName>
</protein>
<evidence type="ECO:0000313" key="1">
    <source>
        <dbReference type="EMBL" id="GMT29938.1"/>
    </source>
</evidence>
<comment type="caution">
    <text evidence="1">The sequence shown here is derived from an EMBL/GenBank/DDBJ whole genome shotgun (WGS) entry which is preliminary data.</text>
</comment>
<proteinExistence type="predicted"/>
<organism evidence="1 2">
    <name type="scientific">Pristionchus fissidentatus</name>
    <dbReference type="NCBI Taxonomy" id="1538716"/>
    <lineage>
        <taxon>Eukaryota</taxon>
        <taxon>Metazoa</taxon>
        <taxon>Ecdysozoa</taxon>
        <taxon>Nematoda</taxon>
        <taxon>Chromadorea</taxon>
        <taxon>Rhabditida</taxon>
        <taxon>Rhabditina</taxon>
        <taxon>Diplogasteromorpha</taxon>
        <taxon>Diplogasteroidea</taxon>
        <taxon>Neodiplogasteridae</taxon>
        <taxon>Pristionchus</taxon>
    </lineage>
</organism>
<reference evidence="1" key="1">
    <citation type="submission" date="2023-10" db="EMBL/GenBank/DDBJ databases">
        <title>Genome assembly of Pristionchus species.</title>
        <authorList>
            <person name="Yoshida K."/>
            <person name="Sommer R.J."/>
        </authorList>
    </citation>
    <scope>NUCLEOTIDE SEQUENCE</scope>
    <source>
        <strain evidence="1">RS5133</strain>
    </source>
</reference>
<dbReference type="EMBL" id="BTSY01000005">
    <property type="protein sequence ID" value="GMT29938.1"/>
    <property type="molecule type" value="Genomic_DNA"/>
</dbReference>
<name>A0AAV5WHZ0_9BILA</name>
<gene>
    <name evidence="1" type="ORF">PFISCL1PPCAC_21235</name>
</gene>